<gene>
    <name evidence="1" type="ORF">TNCV_2179031</name>
</gene>
<evidence type="ECO:0000313" key="1">
    <source>
        <dbReference type="EMBL" id="GFY22642.1"/>
    </source>
</evidence>
<accession>A0A8X6VUB1</accession>
<protein>
    <submittedName>
        <fullName evidence="1">Uncharacterized protein</fullName>
    </submittedName>
</protein>
<dbReference type="Proteomes" id="UP000887159">
    <property type="component" value="Unassembled WGS sequence"/>
</dbReference>
<dbReference type="EMBL" id="BMAU01021361">
    <property type="protein sequence ID" value="GFY22642.1"/>
    <property type="molecule type" value="Genomic_DNA"/>
</dbReference>
<sequence length="145" mass="16636">MSMVCIGLTERLRAVQRNWAAEHQDWIQSDWSQVLFTDKSRISSECERDTPNNPIFIQEISNNIRGHVVDIYELVCAGDCTCGDSDLELCRFAFWHLDGEHHVVLLELSCNLIVKKFDNLKVLARLHLGAVKELKWSHLDASLKS</sequence>
<proteinExistence type="predicted"/>
<name>A0A8X6VUB1_TRICX</name>
<keyword evidence="2" id="KW-1185">Reference proteome</keyword>
<organism evidence="1 2">
    <name type="scientific">Trichonephila clavipes</name>
    <name type="common">Golden silk orbweaver</name>
    <name type="synonym">Nephila clavipes</name>
    <dbReference type="NCBI Taxonomy" id="2585209"/>
    <lineage>
        <taxon>Eukaryota</taxon>
        <taxon>Metazoa</taxon>
        <taxon>Ecdysozoa</taxon>
        <taxon>Arthropoda</taxon>
        <taxon>Chelicerata</taxon>
        <taxon>Arachnida</taxon>
        <taxon>Araneae</taxon>
        <taxon>Araneomorphae</taxon>
        <taxon>Entelegynae</taxon>
        <taxon>Araneoidea</taxon>
        <taxon>Nephilidae</taxon>
        <taxon>Trichonephila</taxon>
    </lineage>
</organism>
<reference evidence="1" key="1">
    <citation type="submission" date="2020-08" db="EMBL/GenBank/DDBJ databases">
        <title>Multicomponent nature underlies the extraordinary mechanical properties of spider dragline silk.</title>
        <authorList>
            <person name="Kono N."/>
            <person name="Nakamura H."/>
            <person name="Mori M."/>
            <person name="Yoshida Y."/>
            <person name="Ohtoshi R."/>
            <person name="Malay A.D."/>
            <person name="Moran D.A.P."/>
            <person name="Tomita M."/>
            <person name="Numata K."/>
            <person name="Arakawa K."/>
        </authorList>
    </citation>
    <scope>NUCLEOTIDE SEQUENCE</scope>
</reference>
<evidence type="ECO:0000313" key="2">
    <source>
        <dbReference type="Proteomes" id="UP000887159"/>
    </source>
</evidence>
<dbReference type="AlphaFoldDB" id="A0A8X6VUB1"/>
<comment type="caution">
    <text evidence="1">The sequence shown here is derived from an EMBL/GenBank/DDBJ whole genome shotgun (WGS) entry which is preliminary data.</text>
</comment>